<dbReference type="Proteomes" id="UP001163115">
    <property type="component" value="Chromosome"/>
</dbReference>
<dbReference type="EMBL" id="CP113524">
    <property type="protein sequence ID" value="WAJ22420.1"/>
    <property type="molecule type" value="Genomic_DNA"/>
</dbReference>
<evidence type="ECO:0000313" key="2">
    <source>
        <dbReference type="EMBL" id="WAJ22420.1"/>
    </source>
</evidence>
<accession>A0ABY7A7T9</accession>
<proteinExistence type="predicted"/>
<protein>
    <recommendedName>
        <fullName evidence="4">Spore cortex biosynthesis protein YabQ</fullName>
    </recommendedName>
</protein>
<feature type="transmembrane region" description="Helical" evidence="1">
    <location>
        <begin position="107"/>
        <end position="127"/>
    </location>
</feature>
<sequence>MNVKNELKELIILEGFSGISFLILYMIWIRKFQLSFSMVAFYPILCCSIILIQGSIFWGITLWGINGRALNMEPIANIYRLFRIIDGGILIAYIVVLLGAEVTEKRLIFGIAVYIFSILEYINYYYVRLSYPLFEFMRRLVKVNFSKSRIARLLENSARLRR</sequence>
<keyword evidence="1" id="KW-0472">Membrane</keyword>
<keyword evidence="3" id="KW-1185">Reference proteome</keyword>
<feature type="transmembrane region" description="Helical" evidence="1">
    <location>
        <begin position="12"/>
        <end position="29"/>
    </location>
</feature>
<dbReference type="RefSeq" id="WP_268114290.1">
    <property type="nucleotide sequence ID" value="NZ_CP113524.1"/>
</dbReference>
<evidence type="ECO:0008006" key="4">
    <source>
        <dbReference type="Google" id="ProtNLM"/>
    </source>
</evidence>
<organism evidence="2 3">
    <name type="scientific">Lacrimispora xylanolytica</name>
    <dbReference type="NCBI Taxonomy" id="29375"/>
    <lineage>
        <taxon>Bacteria</taxon>
        <taxon>Bacillati</taxon>
        <taxon>Bacillota</taxon>
        <taxon>Clostridia</taxon>
        <taxon>Lachnospirales</taxon>
        <taxon>Lachnospiraceae</taxon>
        <taxon>Lacrimispora</taxon>
    </lineage>
</organism>
<feature type="transmembrane region" description="Helical" evidence="1">
    <location>
        <begin position="41"/>
        <end position="61"/>
    </location>
</feature>
<keyword evidence="1" id="KW-1133">Transmembrane helix</keyword>
<gene>
    <name evidence="2" type="ORF">OW255_12625</name>
</gene>
<reference evidence="2" key="1">
    <citation type="submission" date="2022-11" db="EMBL/GenBank/DDBJ databases">
        <title>Lacrimispora xylanolytica sy1, complete genome.</title>
        <authorList>
            <person name="Choi S."/>
        </authorList>
    </citation>
    <scope>NUCLEOTIDE SEQUENCE</scope>
    <source>
        <strain evidence="2">Sy1</strain>
    </source>
</reference>
<name>A0ABY7A7T9_9FIRM</name>
<feature type="transmembrane region" description="Helical" evidence="1">
    <location>
        <begin position="81"/>
        <end position="100"/>
    </location>
</feature>
<evidence type="ECO:0000313" key="3">
    <source>
        <dbReference type="Proteomes" id="UP001163115"/>
    </source>
</evidence>
<keyword evidence="1" id="KW-0812">Transmembrane</keyword>
<evidence type="ECO:0000256" key="1">
    <source>
        <dbReference type="SAM" id="Phobius"/>
    </source>
</evidence>